<dbReference type="AlphaFoldDB" id="A0A084SQ78"/>
<evidence type="ECO:0000256" key="6">
    <source>
        <dbReference type="SAM" id="Phobius"/>
    </source>
</evidence>
<evidence type="ECO:0000256" key="4">
    <source>
        <dbReference type="ARBA" id="ARBA00022989"/>
    </source>
</evidence>
<keyword evidence="4 6" id="KW-1133">Transmembrane helix</keyword>
<dbReference type="Pfam" id="PF04347">
    <property type="entry name" value="FliO"/>
    <property type="match status" value="1"/>
</dbReference>
<dbReference type="RefSeq" id="WP_052518711.1">
    <property type="nucleotide sequence ID" value="NZ_JPMI01000201.1"/>
</dbReference>
<evidence type="ECO:0000256" key="5">
    <source>
        <dbReference type="ARBA" id="ARBA00023136"/>
    </source>
</evidence>
<dbReference type="InterPro" id="IPR022781">
    <property type="entry name" value="Flagellar_biosynth_FliO"/>
</dbReference>
<evidence type="ECO:0000313" key="8">
    <source>
        <dbReference type="Proteomes" id="UP000028547"/>
    </source>
</evidence>
<sequence length="134" mass="14582">MKTLFDSVSPRNKLLLALGLVLGLAALAPLGGVSAAVLARGLLGAVAMVGLGWWLMRRGRADVRFALTERMRVVSRTGLSQRCGLALVEVEGSRYLVAFGDSFAEIRRAHTPVRVKTRSRRRAVARSHEKETLS</sequence>
<proteinExistence type="predicted"/>
<feature type="transmembrane region" description="Helical" evidence="6">
    <location>
        <begin position="37"/>
        <end position="56"/>
    </location>
</feature>
<protein>
    <recommendedName>
        <fullName evidence="9">Flagellar biosynthesis protein FliO</fullName>
    </recommendedName>
</protein>
<evidence type="ECO:0000256" key="3">
    <source>
        <dbReference type="ARBA" id="ARBA00022692"/>
    </source>
</evidence>
<keyword evidence="2" id="KW-1003">Cell membrane</keyword>
<dbReference type="EMBL" id="JPMI01000201">
    <property type="protein sequence ID" value="KFA90613.1"/>
    <property type="molecule type" value="Genomic_DNA"/>
</dbReference>
<dbReference type="GO" id="GO:0016020">
    <property type="term" value="C:membrane"/>
    <property type="evidence" value="ECO:0007669"/>
    <property type="project" value="InterPro"/>
</dbReference>
<keyword evidence="5 6" id="KW-0472">Membrane</keyword>
<evidence type="ECO:0000256" key="1">
    <source>
        <dbReference type="ARBA" id="ARBA00004236"/>
    </source>
</evidence>
<evidence type="ECO:0000256" key="2">
    <source>
        <dbReference type="ARBA" id="ARBA00022475"/>
    </source>
</evidence>
<accession>A0A084SQ78</accession>
<evidence type="ECO:0008006" key="9">
    <source>
        <dbReference type="Google" id="ProtNLM"/>
    </source>
</evidence>
<dbReference type="Proteomes" id="UP000028547">
    <property type="component" value="Unassembled WGS sequence"/>
</dbReference>
<organism evidence="7 8">
    <name type="scientific">Archangium violaceum Cb vi76</name>
    <dbReference type="NCBI Taxonomy" id="1406225"/>
    <lineage>
        <taxon>Bacteria</taxon>
        <taxon>Pseudomonadati</taxon>
        <taxon>Myxococcota</taxon>
        <taxon>Myxococcia</taxon>
        <taxon>Myxococcales</taxon>
        <taxon>Cystobacterineae</taxon>
        <taxon>Archangiaceae</taxon>
        <taxon>Archangium</taxon>
    </lineage>
</organism>
<evidence type="ECO:0000313" key="7">
    <source>
        <dbReference type="EMBL" id="KFA90613.1"/>
    </source>
</evidence>
<dbReference type="GO" id="GO:0044781">
    <property type="term" value="P:bacterial-type flagellum organization"/>
    <property type="evidence" value="ECO:0007669"/>
    <property type="project" value="InterPro"/>
</dbReference>
<comment type="subcellular location">
    <subcellularLocation>
        <location evidence="1">Cell membrane</location>
    </subcellularLocation>
</comment>
<gene>
    <name evidence="7" type="ORF">Q664_27520</name>
</gene>
<comment type="caution">
    <text evidence="7">The sequence shown here is derived from an EMBL/GenBank/DDBJ whole genome shotgun (WGS) entry which is preliminary data.</text>
</comment>
<keyword evidence="3 6" id="KW-0812">Transmembrane</keyword>
<reference evidence="7 8" key="1">
    <citation type="submission" date="2014-07" db="EMBL/GenBank/DDBJ databases">
        <title>Draft Genome Sequence of Gephyronic Acid Producer, Cystobacter violaceus Strain Cb vi76.</title>
        <authorList>
            <person name="Stevens D.C."/>
            <person name="Young J."/>
            <person name="Carmichael R."/>
            <person name="Tan J."/>
            <person name="Taylor R.E."/>
        </authorList>
    </citation>
    <scope>NUCLEOTIDE SEQUENCE [LARGE SCALE GENOMIC DNA]</scope>
    <source>
        <strain evidence="7 8">Cb vi76</strain>
    </source>
</reference>
<name>A0A084SQ78_9BACT</name>